<dbReference type="EMBL" id="MUJZ01017137">
    <property type="protein sequence ID" value="OTF80671.1"/>
    <property type="molecule type" value="Genomic_DNA"/>
</dbReference>
<dbReference type="CDD" id="cd00041">
    <property type="entry name" value="CUB"/>
    <property type="match status" value="1"/>
</dbReference>
<evidence type="ECO:0000313" key="6">
    <source>
        <dbReference type="Proteomes" id="UP000194236"/>
    </source>
</evidence>
<keyword evidence="6" id="KW-1185">Reference proteome</keyword>
<evidence type="ECO:0000256" key="3">
    <source>
        <dbReference type="PROSITE-ProRule" id="PRU00059"/>
    </source>
</evidence>
<comment type="caution">
    <text evidence="5">The sequence shown here is derived from an EMBL/GenBank/DDBJ whole genome shotgun (WGS) entry which is preliminary data.</text>
</comment>
<dbReference type="AlphaFoldDB" id="A0A1Y3BI96"/>
<dbReference type="OrthoDB" id="9067804at2759"/>
<evidence type="ECO:0000259" key="4">
    <source>
        <dbReference type="PROSITE" id="PS01180"/>
    </source>
</evidence>
<feature type="domain" description="CUB" evidence="4">
    <location>
        <begin position="1"/>
        <end position="90"/>
    </location>
</feature>
<evidence type="ECO:0000256" key="1">
    <source>
        <dbReference type="ARBA" id="ARBA00022737"/>
    </source>
</evidence>
<comment type="caution">
    <text evidence="3">Lacks conserved residue(s) required for the propagation of feature annotation.</text>
</comment>
<dbReference type="InterPro" id="IPR035914">
    <property type="entry name" value="Sperma_CUB_dom_sf"/>
</dbReference>
<organism evidence="5 6">
    <name type="scientific">Euroglyphus maynei</name>
    <name type="common">Mayne's house dust mite</name>
    <dbReference type="NCBI Taxonomy" id="6958"/>
    <lineage>
        <taxon>Eukaryota</taxon>
        <taxon>Metazoa</taxon>
        <taxon>Ecdysozoa</taxon>
        <taxon>Arthropoda</taxon>
        <taxon>Chelicerata</taxon>
        <taxon>Arachnida</taxon>
        <taxon>Acari</taxon>
        <taxon>Acariformes</taxon>
        <taxon>Sarcoptiformes</taxon>
        <taxon>Astigmata</taxon>
        <taxon>Psoroptidia</taxon>
        <taxon>Analgoidea</taxon>
        <taxon>Pyroglyphidae</taxon>
        <taxon>Pyroglyphinae</taxon>
        <taxon>Euroglyphus</taxon>
    </lineage>
</organism>
<keyword evidence="2" id="KW-1015">Disulfide bond</keyword>
<dbReference type="SUPFAM" id="SSF49854">
    <property type="entry name" value="Spermadhesin, CUB domain"/>
    <property type="match status" value="1"/>
</dbReference>
<dbReference type="Pfam" id="PF00431">
    <property type="entry name" value="CUB"/>
    <property type="match status" value="1"/>
</dbReference>
<dbReference type="PANTHER" id="PTHR24251">
    <property type="entry name" value="OVOCHYMASE-RELATED"/>
    <property type="match status" value="1"/>
</dbReference>
<evidence type="ECO:0000313" key="5">
    <source>
        <dbReference type="EMBL" id="OTF80671.1"/>
    </source>
</evidence>
<protein>
    <recommendedName>
        <fullName evidence="4">CUB domain-containing protein</fullName>
    </recommendedName>
</protein>
<dbReference type="Proteomes" id="UP000194236">
    <property type="component" value="Unassembled WGS sequence"/>
</dbReference>
<dbReference type="InterPro" id="IPR000859">
    <property type="entry name" value="CUB_dom"/>
</dbReference>
<name>A0A1Y3BI96_EURMA</name>
<dbReference type="SMART" id="SM00042">
    <property type="entry name" value="CUB"/>
    <property type="match status" value="1"/>
</dbReference>
<dbReference type="PROSITE" id="PS01180">
    <property type="entry name" value="CUB"/>
    <property type="match status" value="1"/>
</dbReference>
<reference evidence="5 6" key="1">
    <citation type="submission" date="2017-03" db="EMBL/GenBank/DDBJ databases">
        <title>Genome Survey of Euroglyphus maynei.</title>
        <authorList>
            <person name="Arlian L.G."/>
            <person name="Morgan M.S."/>
            <person name="Rider S.D."/>
        </authorList>
    </citation>
    <scope>NUCLEOTIDE SEQUENCE [LARGE SCALE GENOMIC DNA]</scope>
    <source>
        <strain evidence="5">Arlian Lab</strain>
        <tissue evidence="5">Whole body</tissue>
    </source>
</reference>
<dbReference type="Gene3D" id="2.60.120.290">
    <property type="entry name" value="Spermadhesin, CUB domain"/>
    <property type="match status" value="1"/>
</dbReference>
<sequence length="90" mass="10551">MATSSIEHLYSHFKFGDANYDKKEDCDWHIVTAGNDKKIYLKFITFELEHENNCSYDFVEIFDGNDDQSSSLGRFCDSVLMIQYIQKVLH</sequence>
<gene>
    <name evidence="5" type="ORF">BLA29_010556</name>
</gene>
<evidence type="ECO:0000256" key="2">
    <source>
        <dbReference type="ARBA" id="ARBA00023157"/>
    </source>
</evidence>
<keyword evidence="1" id="KW-0677">Repeat</keyword>
<proteinExistence type="predicted"/>
<accession>A0A1Y3BI96</accession>